<dbReference type="OrthoDB" id="10251809at2759"/>
<feature type="region of interest" description="Disordered" evidence="3">
    <location>
        <begin position="1"/>
        <end position="56"/>
    </location>
</feature>
<feature type="region of interest" description="Disordered" evidence="3">
    <location>
        <begin position="620"/>
        <end position="680"/>
    </location>
</feature>
<feature type="region of interest" description="Disordered" evidence="3">
    <location>
        <begin position="727"/>
        <end position="825"/>
    </location>
</feature>
<feature type="compositionally biased region" description="Polar residues" evidence="3">
    <location>
        <begin position="793"/>
        <end position="807"/>
    </location>
</feature>
<feature type="compositionally biased region" description="Basic and acidic residues" evidence="3">
    <location>
        <begin position="31"/>
        <end position="42"/>
    </location>
</feature>
<feature type="compositionally biased region" description="Low complexity" evidence="3">
    <location>
        <begin position="620"/>
        <end position="657"/>
    </location>
</feature>
<keyword evidence="4" id="KW-0472">Membrane</keyword>
<accession>A0A2J6SCX1</accession>
<sequence>MASFSHDNGAHHVYGSERGRGARPSFSSQKTTDRLRECERSSSRSQVSKIKPHRTSVFKEEGLDDLSRTAHALPSGHQTSLLVLGVEDVKRKPTKLEESDDEMEVKENSKKSGQPWYSKLGKGSRPVIKSSAAAPPGSFSSIPRVALIACLIAVVVPGFRYGGEGKININGADAGVIREAELVDNASAIEGRQNSPTAVCTRWSEQIANVNGTVYIYGGQATLESGQTANTWNNDFLTLDLTTTWKIASPSLAGLPQPSGPPAVAMGALWSSYDTLWLYGGEFSDNPSTSPLPVSTWEYDIKSSAWIEYSNPQTSAGNNSDGGNEPVQRAAEGAALSVPELGRSWYFGGHLDMYTTKGWSDQIAREYLKSLLEFTHPGYANTGVYSLGSTTAAGPGGVYRNITEGGLQDEAGFTERADGVLVYVPGWGDDGIMLGLAGGTNATFTEMNIIDVYDIASSTWYKQATSGTSPPIRVDPCAVVAAARDGSSFSIYLYGGQNLVPFGSQIQYSDMWILTIPSFTWIQVDMTGQSQPPARAGHSCAMWDGQMVVIGGYVGKDISCDSPGIYVFNTSSLQWTDSFTSLSTPSESFSVSQGSSVFQGSWGYNVPALVQSVIGGSSQGGATATTPAAGPATAGPIATGKPPTFTITQSGSTITQTARPTSTVSPGSEPESSKNPTPNKGAITAGVIAAALAILAGYLAFCTWLYRKQLRLYKNHVAMAQRTAFASSPENGNWGSDVGSGDGSGGRINEKVGTGVMLGPFGTAIGGSGSPARHSMGDSTGSAAGSGLHPILTPSSGISPGSGAQTESGSGSGYGGGFMPGRGQYETLNEEHEGTEYLGAELPGPRYLGRPSGSTAHSSMEDLMGGQEPSFFSVMLNPRRTLRVVNLD</sequence>
<feature type="transmembrane region" description="Helical" evidence="4">
    <location>
        <begin position="682"/>
        <end position="706"/>
    </location>
</feature>
<dbReference type="InterPro" id="IPR015915">
    <property type="entry name" value="Kelch-typ_b-propeller"/>
</dbReference>
<evidence type="ECO:0008006" key="7">
    <source>
        <dbReference type="Google" id="ProtNLM"/>
    </source>
</evidence>
<dbReference type="PANTHER" id="PTHR46093:SF18">
    <property type="entry name" value="FIBRONECTIN TYPE-III DOMAIN-CONTAINING PROTEIN"/>
    <property type="match status" value="1"/>
</dbReference>
<organism evidence="5 6">
    <name type="scientific">Hyaloscypha variabilis (strain UAMH 11265 / GT02V1 / F)</name>
    <name type="common">Meliniomyces variabilis</name>
    <dbReference type="NCBI Taxonomy" id="1149755"/>
    <lineage>
        <taxon>Eukaryota</taxon>
        <taxon>Fungi</taxon>
        <taxon>Dikarya</taxon>
        <taxon>Ascomycota</taxon>
        <taxon>Pezizomycotina</taxon>
        <taxon>Leotiomycetes</taxon>
        <taxon>Helotiales</taxon>
        <taxon>Hyaloscyphaceae</taxon>
        <taxon>Hyaloscypha</taxon>
        <taxon>Hyaloscypha variabilis</taxon>
    </lineage>
</organism>
<evidence type="ECO:0000256" key="3">
    <source>
        <dbReference type="SAM" id="MobiDB-lite"/>
    </source>
</evidence>
<keyword evidence="4" id="KW-1133">Transmembrane helix</keyword>
<reference evidence="5 6" key="1">
    <citation type="submission" date="2016-04" db="EMBL/GenBank/DDBJ databases">
        <title>A degradative enzymes factory behind the ericoid mycorrhizal symbiosis.</title>
        <authorList>
            <consortium name="DOE Joint Genome Institute"/>
            <person name="Martino E."/>
            <person name="Morin E."/>
            <person name="Grelet G."/>
            <person name="Kuo A."/>
            <person name="Kohler A."/>
            <person name="Daghino S."/>
            <person name="Barry K."/>
            <person name="Choi C."/>
            <person name="Cichocki N."/>
            <person name="Clum A."/>
            <person name="Copeland A."/>
            <person name="Hainaut M."/>
            <person name="Haridas S."/>
            <person name="Labutti K."/>
            <person name="Lindquist E."/>
            <person name="Lipzen A."/>
            <person name="Khouja H.-R."/>
            <person name="Murat C."/>
            <person name="Ohm R."/>
            <person name="Olson A."/>
            <person name="Spatafora J."/>
            <person name="Veneault-Fourrey C."/>
            <person name="Henrissat B."/>
            <person name="Grigoriev I."/>
            <person name="Martin F."/>
            <person name="Perotto S."/>
        </authorList>
    </citation>
    <scope>NUCLEOTIDE SEQUENCE [LARGE SCALE GENOMIC DNA]</scope>
    <source>
        <strain evidence="5 6">F</strain>
    </source>
</reference>
<dbReference type="EMBL" id="KZ613937">
    <property type="protein sequence ID" value="PMD48611.1"/>
    <property type="molecule type" value="Genomic_DNA"/>
</dbReference>
<feature type="region of interest" description="Disordered" evidence="3">
    <location>
        <begin position="93"/>
        <end position="135"/>
    </location>
</feature>
<name>A0A2J6SCX1_HYAVF</name>
<keyword evidence="1" id="KW-0880">Kelch repeat</keyword>
<feature type="compositionally biased region" description="Basic and acidic residues" evidence="3">
    <location>
        <begin position="8"/>
        <end position="20"/>
    </location>
</feature>
<dbReference type="PANTHER" id="PTHR46093">
    <property type="entry name" value="ACYL-COA-BINDING DOMAIN-CONTAINING PROTEIN 5"/>
    <property type="match status" value="1"/>
</dbReference>
<evidence type="ECO:0000256" key="2">
    <source>
        <dbReference type="ARBA" id="ARBA00022737"/>
    </source>
</evidence>
<dbReference type="Pfam" id="PF24681">
    <property type="entry name" value="Kelch_KLHDC2_KLHL20_DRC7"/>
    <property type="match status" value="1"/>
</dbReference>
<gene>
    <name evidence="5" type="ORF">L207DRAFT_477119</name>
</gene>
<dbReference type="SUPFAM" id="SSF117281">
    <property type="entry name" value="Kelch motif"/>
    <property type="match status" value="1"/>
</dbReference>
<evidence type="ECO:0000256" key="4">
    <source>
        <dbReference type="SAM" id="Phobius"/>
    </source>
</evidence>
<evidence type="ECO:0000256" key="1">
    <source>
        <dbReference type="ARBA" id="ARBA00022441"/>
    </source>
</evidence>
<dbReference type="Gene3D" id="2.120.10.80">
    <property type="entry name" value="Kelch-type beta propeller"/>
    <property type="match status" value="2"/>
</dbReference>
<keyword evidence="4" id="KW-0812">Transmembrane</keyword>
<protein>
    <recommendedName>
        <fullName evidence="7">Galactose oxidase</fullName>
    </recommendedName>
</protein>
<evidence type="ECO:0000313" key="6">
    <source>
        <dbReference type="Proteomes" id="UP000235786"/>
    </source>
</evidence>
<dbReference type="STRING" id="1149755.A0A2J6SCX1"/>
<feature type="compositionally biased region" description="Gly residues" evidence="3">
    <location>
        <begin position="810"/>
        <end position="820"/>
    </location>
</feature>
<dbReference type="AlphaFoldDB" id="A0A2J6SCX1"/>
<dbReference type="Proteomes" id="UP000235786">
    <property type="component" value="Unassembled WGS sequence"/>
</dbReference>
<proteinExistence type="predicted"/>
<keyword evidence="2" id="KW-0677">Repeat</keyword>
<evidence type="ECO:0000313" key="5">
    <source>
        <dbReference type="EMBL" id="PMD48611.1"/>
    </source>
</evidence>
<keyword evidence="6" id="KW-1185">Reference proteome</keyword>